<sequence length="475" mass="52618">MIDIATAATRHFYRQASMLHALRHPNLVPVVAVWQEGVYGFVQMPFYRGGDLASWMNARPADGGRNARESLRLAEDLLSALVFLHERGKVHCDVKPQNIFLTDASRAVLGDFDGVKDADPPLTPNTESVLSAAPRATTILHVTAHYLAPEVTAGGAMTTAGDVYAAGVVLSELLGEGVLSGDPQRACALDRLVGRMKGKDPSRRPTAAEVLQSPVFSRENAETSQCVACFEVLLRENGLSCSDSGRHFLCAGCLNRHIESNARVDLEYSDVRARFKADDCRVSCMHVGCPSGPFSPPEISRHLRPDVHALWEGVRREAAEERLRAAMESEFEQRLQKALMEDGAQRKVREIAEDILTLKCPSCRAAFVDYDGCAALTCSRCGRGFCGYCLQDCGQDAHDHVPHCQIAREVGRRLGIRLGMYPGSIENWEHFQRERQADKMTELLQRLGGEERQEVVRLLRPLLDERGIRLRNFAV</sequence>
<dbReference type="PANTHER" id="PTHR11042:SF190">
    <property type="entry name" value="MITOSIS INHIBITOR PROTEIN KINASE MIK1"/>
    <property type="match status" value="1"/>
</dbReference>
<evidence type="ECO:0000256" key="3">
    <source>
        <dbReference type="ARBA" id="ARBA00022777"/>
    </source>
</evidence>
<evidence type="ECO:0000256" key="5">
    <source>
        <dbReference type="ARBA" id="ARBA00023193"/>
    </source>
</evidence>
<dbReference type="VEuPathDB" id="CryptoDB:Cvel_14551"/>
<accession>A0A0G4F0X3</accession>
<dbReference type="GO" id="GO:0017148">
    <property type="term" value="P:negative regulation of translation"/>
    <property type="evidence" value="ECO:0007669"/>
    <property type="project" value="UniProtKB-KW"/>
</dbReference>
<keyword evidence="1" id="KW-0808">Transferase</keyword>
<reference evidence="7" key="1">
    <citation type="submission" date="2014-11" db="EMBL/GenBank/DDBJ databases">
        <authorList>
            <person name="Otto D Thomas"/>
            <person name="Naeem Raeece"/>
        </authorList>
    </citation>
    <scope>NUCLEOTIDE SEQUENCE</scope>
</reference>
<dbReference type="GO" id="GO:0004672">
    <property type="term" value="F:protein kinase activity"/>
    <property type="evidence" value="ECO:0007669"/>
    <property type="project" value="InterPro"/>
</dbReference>
<name>A0A0G4F0X3_9ALVE</name>
<dbReference type="AlphaFoldDB" id="A0A0G4F0X3"/>
<keyword evidence="2" id="KW-0547">Nucleotide-binding</keyword>
<evidence type="ECO:0000256" key="4">
    <source>
        <dbReference type="ARBA" id="ARBA00022840"/>
    </source>
</evidence>
<dbReference type="InterPro" id="IPR013083">
    <property type="entry name" value="Znf_RING/FYVE/PHD"/>
</dbReference>
<dbReference type="InterPro" id="IPR011009">
    <property type="entry name" value="Kinase-like_dom_sf"/>
</dbReference>
<dbReference type="SMART" id="SM00220">
    <property type="entry name" value="S_TKc"/>
    <property type="match status" value="1"/>
</dbReference>
<dbReference type="Pfam" id="PF26200">
    <property type="entry name" value="Rcat_RNF216"/>
    <property type="match status" value="1"/>
</dbReference>
<dbReference type="EMBL" id="CDMZ01000045">
    <property type="protein sequence ID" value="CEM05330.1"/>
    <property type="molecule type" value="Genomic_DNA"/>
</dbReference>
<evidence type="ECO:0000256" key="1">
    <source>
        <dbReference type="ARBA" id="ARBA00022679"/>
    </source>
</evidence>
<dbReference type="SUPFAM" id="SSF57850">
    <property type="entry name" value="RING/U-box"/>
    <property type="match status" value="1"/>
</dbReference>
<dbReference type="SUPFAM" id="SSF56112">
    <property type="entry name" value="Protein kinase-like (PK-like)"/>
    <property type="match status" value="1"/>
</dbReference>
<proteinExistence type="predicted"/>
<gene>
    <name evidence="7" type="ORF">Cvel_14551</name>
</gene>
<dbReference type="GO" id="GO:0005737">
    <property type="term" value="C:cytoplasm"/>
    <property type="evidence" value="ECO:0007669"/>
    <property type="project" value="TreeGrafter"/>
</dbReference>
<dbReference type="GO" id="GO:0110031">
    <property type="term" value="P:negative regulation of G2/MI transition of meiotic cell cycle"/>
    <property type="evidence" value="ECO:0007669"/>
    <property type="project" value="TreeGrafter"/>
</dbReference>
<evidence type="ECO:0000259" key="6">
    <source>
        <dbReference type="PROSITE" id="PS50011"/>
    </source>
</evidence>
<keyword evidence="4" id="KW-0067">ATP-binding</keyword>
<dbReference type="Gene3D" id="1.20.120.1750">
    <property type="match status" value="1"/>
</dbReference>
<evidence type="ECO:0000256" key="2">
    <source>
        <dbReference type="ARBA" id="ARBA00022741"/>
    </source>
</evidence>
<dbReference type="GO" id="GO:0005634">
    <property type="term" value="C:nucleus"/>
    <property type="evidence" value="ECO:0007669"/>
    <property type="project" value="TreeGrafter"/>
</dbReference>
<feature type="domain" description="Protein kinase" evidence="6">
    <location>
        <begin position="1"/>
        <end position="216"/>
    </location>
</feature>
<dbReference type="Pfam" id="PF00069">
    <property type="entry name" value="Pkinase"/>
    <property type="match status" value="1"/>
</dbReference>
<dbReference type="InterPro" id="IPR050339">
    <property type="entry name" value="CC_SR_Kinase"/>
</dbReference>
<dbReference type="PROSITE" id="PS50011">
    <property type="entry name" value="PROTEIN_KINASE_DOM"/>
    <property type="match status" value="1"/>
</dbReference>
<organism evidence="7">
    <name type="scientific">Chromera velia CCMP2878</name>
    <dbReference type="NCBI Taxonomy" id="1169474"/>
    <lineage>
        <taxon>Eukaryota</taxon>
        <taxon>Sar</taxon>
        <taxon>Alveolata</taxon>
        <taxon>Colpodellida</taxon>
        <taxon>Chromeraceae</taxon>
        <taxon>Chromera</taxon>
    </lineage>
</organism>
<dbReference type="PANTHER" id="PTHR11042">
    <property type="entry name" value="EUKARYOTIC TRANSLATION INITIATION FACTOR 2-ALPHA KINASE EIF2-ALPHA KINASE -RELATED"/>
    <property type="match status" value="1"/>
</dbReference>
<keyword evidence="3" id="KW-0418">Kinase</keyword>
<keyword evidence="5" id="KW-0652">Protein synthesis inhibitor</keyword>
<dbReference type="InterPro" id="IPR000719">
    <property type="entry name" value="Prot_kinase_dom"/>
</dbReference>
<dbReference type="Gene3D" id="3.30.40.10">
    <property type="entry name" value="Zinc/RING finger domain, C3HC4 (zinc finger)"/>
    <property type="match status" value="1"/>
</dbReference>
<dbReference type="GO" id="GO:0005524">
    <property type="term" value="F:ATP binding"/>
    <property type="evidence" value="ECO:0007669"/>
    <property type="project" value="UniProtKB-KW"/>
</dbReference>
<protein>
    <recommendedName>
        <fullName evidence="6">Protein kinase domain-containing protein</fullName>
    </recommendedName>
</protein>
<dbReference type="PhylomeDB" id="A0A0G4F0X3"/>
<evidence type="ECO:0000313" key="7">
    <source>
        <dbReference type="EMBL" id="CEM05330.1"/>
    </source>
</evidence>
<dbReference type="Gene3D" id="1.10.510.10">
    <property type="entry name" value="Transferase(Phosphotransferase) domain 1"/>
    <property type="match status" value="1"/>
</dbReference>